<proteinExistence type="predicted"/>
<reference evidence="1 2" key="1">
    <citation type="journal article" date="2024" name="Plant Biotechnol. J.">
        <title>Dendrobium thyrsiflorum genome and its molecular insights into genes involved in important horticultural traits.</title>
        <authorList>
            <person name="Chen B."/>
            <person name="Wang J.Y."/>
            <person name="Zheng P.J."/>
            <person name="Li K.L."/>
            <person name="Liang Y.M."/>
            <person name="Chen X.F."/>
            <person name="Zhang C."/>
            <person name="Zhao X."/>
            <person name="He X."/>
            <person name="Zhang G.Q."/>
            <person name="Liu Z.J."/>
            <person name="Xu Q."/>
        </authorList>
    </citation>
    <scope>NUCLEOTIDE SEQUENCE [LARGE SCALE GENOMIC DNA]</scope>
    <source>
        <strain evidence="1">GZMU011</strain>
    </source>
</reference>
<accession>A0ABD0UAT8</accession>
<dbReference type="Proteomes" id="UP001552299">
    <property type="component" value="Unassembled WGS sequence"/>
</dbReference>
<gene>
    <name evidence="1" type="ORF">M5K25_020771</name>
</gene>
<protein>
    <submittedName>
        <fullName evidence="1">Uncharacterized protein</fullName>
    </submittedName>
</protein>
<evidence type="ECO:0000313" key="2">
    <source>
        <dbReference type="Proteomes" id="UP001552299"/>
    </source>
</evidence>
<sequence length="170" mass="18927">MKLITNYLDESNMRAWRRCLAEGISAIGRESSVSLSVDQKNWDGELGKAEVGDSGYEARSEQEESMRRVFDQLTEADLEEVATGARAVGEASVVEMSGSRQKKKEVGKAQLQPRRSGAFARVIIVRVATRTEASSQEIWDETFVRGFHRIPGIWQRFGIVSIGTSWVCLG</sequence>
<organism evidence="1 2">
    <name type="scientific">Dendrobium thyrsiflorum</name>
    <name type="common">Pinecone-like raceme dendrobium</name>
    <name type="synonym">Orchid</name>
    <dbReference type="NCBI Taxonomy" id="117978"/>
    <lineage>
        <taxon>Eukaryota</taxon>
        <taxon>Viridiplantae</taxon>
        <taxon>Streptophyta</taxon>
        <taxon>Embryophyta</taxon>
        <taxon>Tracheophyta</taxon>
        <taxon>Spermatophyta</taxon>
        <taxon>Magnoliopsida</taxon>
        <taxon>Liliopsida</taxon>
        <taxon>Asparagales</taxon>
        <taxon>Orchidaceae</taxon>
        <taxon>Epidendroideae</taxon>
        <taxon>Malaxideae</taxon>
        <taxon>Dendrobiinae</taxon>
        <taxon>Dendrobium</taxon>
    </lineage>
</organism>
<dbReference type="EMBL" id="JANQDX010000016">
    <property type="protein sequence ID" value="KAL0909864.1"/>
    <property type="molecule type" value="Genomic_DNA"/>
</dbReference>
<dbReference type="AlphaFoldDB" id="A0ABD0UAT8"/>
<keyword evidence="2" id="KW-1185">Reference proteome</keyword>
<comment type="caution">
    <text evidence="1">The sequence shown here is derived from an EMBL/GenBank/DDBJ whole genome shotgun (WGS) entry which is preliminary data.</text>
</comment>
<name>A0ABD0UAT8_DENTH</name>
<evidence type="ECO:0000313" key="1">
    <source>
        <dbReference type="EMBL" id="KAL0909864.1"/>
    </source>
</evidence>